<evidence type="ECO:0000259" key="5">
    <source>
        <dbReference type="Pfam" id="PF02668"/>
    </source>
</evidence>
<dbReference type="EMBL" id="BAAAHB010000018">
    <property type="protein sequence ID" value="GAA0460132.1"/>
    <property type="molecule type" value="Genomic_DNA"/>
</dbReference>
<dbReference type="Pfam" id="PF02668">
    <property type="entry name" value="TauD"/>
    <property type="match status" value="1"/>
</dbReference>
<comment type="cofactor">
    <cofactor evidence="1">
        <name>Fe(2+)</name>
        <dbReference type="ChEBI" id="CHEBI:29033"/>
    </cofactor>
</comment>
<reference evidence="6 7" key="1">
    <citation type="journal article" date="2019" name="Int. J. Syst. Evol. Microbiol.">
        <title>The Global Catalogue of Microorganisms (GCM) 10K type strain sequencing project: providing services to taxonomists for standard genome sequencing and annotation.</title>
        <authorList>
            <consortium name="The Broad Institute Genomics Platform"/>
            <consortium name="The Broad Institute Genome Sequencing Center for Infectious Disease"/>
            <person name="Wu L."/>
            <person name="Ma J."/>
        </authorList>
    </citation>
    <scope>NUCLEOTIDE SEQUENCE [LARGE SCALE GENOMIC DNA]</scope>
    <source>
        <strain evidence="6 7">JCM 10649</strain>
    </source>
</reference>
<dbReference type="RefSeq" id="WP_344089454.1">
    <property type="nucleotide sequence ID" value="NZ_BAAAHB010000018.1"/>
</dbReference>
<accession>A0ABN0ZVC3</accession>
<proteinExistence type="predicted"/>
<keyword evidence="6" id="KW-0223">Dioxygenase</keyword>
<name>A0ABN0ZVC3_9ACTN</name>
<keyword evidence="3" id="KW-0408">Iron</keyword>
<keyword evidence="7" id="KW-1185">Reference proteome</keyword>
<dbReference type="InterPro" id="IPR003819">
    <property type="entry name" value="TauD/TfdA-like"/>
</dbReference>
<evidence type="ECO:0000256" key="4">
    <source>
        <dbReference type="ARBA" id="ARBA00023194"/>
    </source>
</evidence>
<comment type="caution">
    <text evidence="6">The sequence shown here is derived from an EMBL/GenBank/DDBJ whole genome shotgun (WGS) entry which is preliminary data.</text>
</comment>
<dbReference type="Proteomes" id="UP001499895">
    <property type="component" value="Unassembled WGS sequence"/>
</dbReference>
<dbReference type="PANTHER" id="PTHR10696:SF56">
    <property type="entry name" value="TAUD_TFDA-LIKE DOMAIN-CONTAINING PROTEIN"/>
    <property type="match status" value="1"/>
</dbReference>
<sequence length="328" mass="35326">MSSIPVQDSPATATSPGGLPVLEVTLAGATGAGWAQAHRDEVHAAVAGHGAVLLRGLGVASADEVAGVAAALGIERMTERERFATRRAYAEGVYSSSEWPPDEPMCMHHEVSYATEVPSFALFGCLTAPLKGGNTEVADSQAVLEALPEDLVARFERDGWLLTRTYHEIGVPWSEAFGTEDRAAVDAYCAAAGLEHEWLPDGQLRTRQRRAAVVRHPRTGARVWFNQAAFLNERTLDPMIRDYLADVYGPEGLPFNTAYGDGTPLDGDTVETINAAYRAAAVGEPWRDGDVLLVDNLRMAHSRDPYEGEREVVVVLGNPVRLAGHVLS</sequence>
<dbReference type="SUPFAM" id="SSF51197">
    <property type="entry name" value="Clavaminate synthase-like"/>
    <property type="match status" value="1"/>
</dbReference>
<dbReference type="GO" id="GO:0051213">
    <property type="term" value="F:dioxygenase activity"/>
    <property type="evidence" value="ECO:0007669"/>
    <property type="project" value="UniProtKB-KW"/>
</dbReference>
<protein>
    <submittedName>
        <fullName evidence="6">TauD/TfdA family dioxygenase</fullName>
    </submittedName>
</protein>
<dbReference type="Gene3D" id="3.60.130.10">
    <property type="entry name" value="Clavaminate synthase-like"/>
    <property type="match status" value="1"/>
</dbReference>
<evidence type="ECO:0000256" key="1">
    <source>
        <dbReference type="ARBA" id="ARBA00001954"/>
    </source>
</evidence>
<evidence type="ECO:0000313" key="6">
    <source>
        <dbReference type="EMBL" id="GAA0460132.1"/>
    </source>
</evidence>
<keyword evidence="4" id="KW-0045">Antibiotic biosynthesis</keyword>
<dbReference type="InterPro" id="IPR050411">
    <property type="entry name" value="AlphaKG_dependent_hydroxylases"/>
</dbReference>
<feature type="domain" description="TauD/TfdA-like" evidence="5">
    <location>
        <begin position="35"/>
        <end position="314"/>
    </location>
</feature>
<dbReference type="PANTHER" id="PTHR10696">
    <property type="entry name" value="GAMMA-BUTYROBETAINE HYDROXYLASE-RELATED"/>
    <property type="match status" value="1"/>
</dbReference>
<evidence type="ECO:0000256" key="3">
    <source>
        <dbReference type="ARBA" id="ARBA00023004"/>
    </source>
</evidence>
<dbReference type="InterPro" id="IPR042098">
    <property type="entry name" value="TauD-like_sf"/>
</dbReference>
<organism evidence="6 7">
    <name type="scientific">Streptomyces stramineus</name>
    <dbReference type="NCBI Taxonomy" id="173861"/>
    <lineage>
        <taxon>Bacteria</taxon>
        <taxon>Bacillati</taxon>
        <taxon>Actinomycetota</taxon>
        <taxon>Actinomycetes</taxon>
        <taxon>Kitasatosporales</taxon>
        <taxon>Streptomycetaceae</taxon>
        <taxon>Streptomyces</taxon>
    </lineage>
</organism>
<keyword evidence="2" id="KW-0560">Oxidoreductase</keyword>
<evidence type="ECO:0000313" key="7">
    <source>
        <dbReference type="Proteomes" id="UP001499895"/>
    </source>
</evidence>
<gene>
    <name evidence="6" type="ORF">GCM10009544_23340</name>
</gene>
<evidence type="ECO:0000256" key="2">
    <source>
        <dbReference type="ARBA" id="ARBA00023002"/>
    </source>
</evidence>